<evidence type="ECO:0000256" key="3">
    <source>
        <dbReference type="ARBA" id="ARBA00023204"/>
    </source>
</evidence>
<dbReference type="InterPro" id="IPR011604">
    <property type="entry name" value="PDDEXK-like_dom_sf"/>
</dbReference>
<evidence type="ECO:0000259" key="4">
    <source>
        <dbReference type="Pfam" id="PF12705"/>
    </source>
</evidence>
<proteinExistence type="predicted"/>
<gene>
    <name evidence="5" type="ORF">H8E29_14715</name>
</gene>
<dbReference type="GO" id="GO:0004386">
    <property type="term" value="F:helicase activity"/>
    <property type="evidence" value="ECO:0007669"/>
    <property type="project" value="UniProtKB-KW"/>
</dbReference>
<protein>
    <submittedName>
        <fullName evidence="5">PD-(D/E)XK nuclease family protein</fullName>
    </submittedName>
</protein>
<organism evidence="5 6">
    <name type="scientific">Candidatus Desulfolinea nitratireducens</name>
    <dbReference type="NCBI Taxonomy" id="2841698"/>
    <lineage>
        <taxon>Bacteria</taxon>
        <taxon>Bacillati</taxon>
        <taxon>Chloroflexota</taxon>
        <taxon>Anaerolineae</taxon>
        <taxon>Anaerolineales</taxon>
        <taxon>Anaerolineales incertae sedis</taxon>
        <taxon>Candidatus Desulfolinea</taxon>
    </lineage>
</organism>
<reference evidence="5 6" key="1">
    <citation type="submission" date="2020-08" db="EMBL/GenBank/DDBJ databases">
        <title>Bridging the membrane lipid divide: bacteria of the FCB group superphylum have the potential to synthesize archaeal ether lipids.</title>
        <authorList>
            <person name="Villanueva L."/>
            <person name="Von Meijenfeldt F.A.B."/>
            <person name="Westbye A.B."/>
            <person name="Yadav S."/>
            <person name="Hopmans E.C."/>
            <person name="Dutilh B.E."/>
            <person name="Sinninghe Damste J.S."/>
        </authorList>
    </citation>
    <scope>NUCLEOTIDE SEQUENCE [LARGE SCALE GENOMIC DNA]</scope>
    <source>
        <strain evidence="5">NIOZ-UU36</strain>
    </source>
</reference>
<dbReference type="GO" id="GO:0006281">
    <property type="term" value="P:DNA repair"/>
    <property type="evidence" value="ECO:0007669"/>
    <property type="project" value="UniProtKB-KW"/>
</dbReference>
<evidence type="ECO:0000313" key="5">
    <source>
        <dbReference type="EMBL" id="MBC8336512.1"/>
    </source>
</evidence>
<dbReference type="Proteomes" id="UP000614469">
    <property type="component" value="Unassembled WGS sequence"/>
</dbReference>
<keyword evidence="2" id="KW-0378">Hydrolase</keyword>
<keyword evidence="3" id="KW-0234">DNA repair</keyword>
<dbReference type="Gene3D" id="3.90.320.10">
    <property type="match status" value="1"/>
</dbReference>
<keyword evidence="2" id="KW-0067">ATP-binding</keyword>
<sequence>MDTLPSPFTFSQSSLQDYNDCPRRFQLRYIEQLAWPAVETEPTQAYERHQQEGSLFHRMVQQHLIGLPAEKLGAQAKSESLNRWWEAYQQQAPALDGYALYPEYTLSAPIGEHRLVAKYDLIAIKPGEKVIIYDWKTYRKRPRDEYLAARWQTRLYSALLVQAGRHLNGGTPILPEKIEMIYWFANFPNEPARYVYTDSKFQRDWELIEKIVKEINEAKEFPLAEDEHPCRFCTYRSYCDRGVKAGDWDEVEGETEMEEGFEIDFEQIGEIAF</sequence>
<feature type="domain" description="PD-(D/E)XK endonuclease-like" evidence="4">
    <location>
        <begin position="9"/>
        <end position="240"/>
    </location>
</feature>
<accession>A0A8J6NMG4</accession>
<dbReference type="InterPro" id="IPR038726">
    <property type="entry name" value="PDDEXK_AddAB-type"/>
</dbReference>
<dbReference type="AlphaFoldDB" id="A0A8J6NMG4"/>
<dbReference type="Pfam" id="PF12705">
    <property type="entry name" value="PDDEXK_1"/>
    <property type="match status" value="1"/>
</dbReference>
<evidence type="ECO:0000256" key="1">
    <source>
        <dbReference type="ARBA" id="ARBA00022763"/>
    </source>
</evidence>
<evidence type="ECO:0000313" key="6">
    <source>
        <dbReference type="Proteomes" id="UP000614469"/>
    </source>
</evidence>
<name>A0A8J6NMG4_9CHLR</name>
<keyword evidence="2" id="KW-0347">Helicase</keyword>
<keyword evidence="2" id="KW-0547">Nucleotide-binding</keyword>
<evidence type="ECO:0000256" key="2">
    <source>
        <dbReference type="ARBA" id="ARBA00022806"/>
    </source>
</evidence>
<keyword evidence="1" id="KW-0227">DNA damage</keyword>
<dbReference type="EMBL" id="JACNJN010000169">
    <property type="protein sequence ID" value="MBC8336512.1"/>
    <property type="molecule type" value="Genomic_DNA"/>
</dbReference>
<comment type="caution">
    <text evidence="5">The sequence shown here is derived from an EMBL/GenBank/DDBJ whole genome shotgun (WGS) entry which is preliminary data.</text>
</comment>